<sequence>MQIHPIQALSTTLKEESQIHISGSEEKLLKTKQTILDRSPVNQEALNTYLKSTHPTDVDDKLYDCTNCYDVDVGFNCCCSTEFQSDINQYGAGITIYFRFLKQIILYFLLFALLSIPQLMFSLSCVQDTLTLNSILMGTTLGSLSLQGDSCIKMSWDDVILNNNVSLDTATILEKTTFNCNSGTISAQNFVLGFVQEGSNSIPCTYYEPSQAIINCTNSKAFAEIENKCIGQQSCEFIIRESLFDNCPDMHNYMVYAYSFCQDSEFSLGSISIKNNTVSIICGYIDLMIVLITAIFLFTLERQEKETMKNVNESEVFIENFSLEFRNLPESSDPRELFQKLIEIELQLTKKFPQIPSFHIVDIQFSKGNKSVLIGEERALIIKKRNNLVRRFENKFKVSLVTSMDLKQNLATAVLQQSLNQLQQKEDAQDILDEIQKLENQISEFDNQIQQPEQFNENIKYAWITFDTIEQRNMAYFIYQEDYLRDLFSCCGCNEIMKIDNVIIKAQPAPPPDDINWMNLQYSNIELIARRTLSFMLTFILMIFTIAAIIFLKYQQLTYQQDYPEPNCTMYPNITEPDVITDQNKDVKKGLLECYCKEDFINRINMTFSNGQQLCQQWFNDYVKIVGWPFLIVVVIIFINQIIQIIFTKFAEFEGHRSKSKQLSSRLLKVFVVQYINTALVILIINIKFTNELNISSFSVLLNGKFDDISVQWFNQVGTTILLTMLIYVIGPIINIVINSIIRCLKKCFDQCGLQDGQFTRKLTQQDLNEYYTGSDFNVELKYSQILTVICVNFLYSSGMPLLYLTTALFLFITYCCDKYFLLHFCKTPPKVDDSVAKLVRQILKLRLIWHVIFSIWIYGSTKLFPENIDFTQSIQSSSIVQSAQNNVFGEFFTRAITSQCIGLTCILILLIIYYILWPFVISPILRTIFFFCYSESTLFDKVENTYITMQQSIYELYSQDQANQIMQLLRVQRQDAQEKGQQQFALLMGERLARMQALKFFKGLINGLHSYDIVLNPKYSQYHTL</sequence>
<accession>A0A8S1NW83</accession>
<dbReference type="OMA" id="GLLECYC"/>
<feature type="transmembrane region" description="Helical" evidence="2">
    <location>
        <begin position="626"/>
        <end position="647"/>
    </location>
</feature>
<feature type="transmembrane region" description="Helical" evidence="2">
    <location>
        <begin position="897"/>
        <end position="917"/>
    </location>
</feature>
<keyword evidence="2" id="KW-0472">Membrane</keyword>
<dbReference type="GO" id="GO:0005227">
    <property type="term" value="F:calcium-activated cation channel activity"/>
    <property type="evidence" value="ECO:0007669"/>
    <property type="project" value="InterPro"/>
</dbReference>
<keyword evidence="1" id="KW-0175">Coiled coil</keyword>
<feature type="coiled-coil region" evidence="1">
    <location>
        <begin position="421"/>
        <end position="448"/>
    </location>
</feature>
<keyword evidence="2" id="KW-0812">Transmembrane</keyword>
<dbReference type="GO" id="GO:0005886">
    <property type="term" value="C:plasma membrane"/>
    <property type="evidence" value="ECO:0007669"/>
    <property type="project" value="TreeGrafter"/>
</dbReference>
<dbReference type="AlphaFoldDB" id="A0A8S1NW83"/>
<reference evidence="3" key="1">
    <citation type="submission" date="2021-01" db="EMBL/GenBank/DDBJ databases">
        <authorList>
            <consortium name="Genoscope - CEA"/>
            <person name="William W."/>
        </authorList>
    </citation>
    <scope>NUCLEOTIDE SEQUENCE</scope>
</reference>
<evidence type="ECO:0000256" key="1">
    <source>
        <dbReference type="SAM" id="Coils"/>
    </source>
</evidence>
<feature type="transmembrane region" description="Helical" evidence="2">
    <location>
        <begin position="667"/>
        <end position="687"/>
    </location>
</feature>
<dbReference type="Proteomes" id="UP000688137">
    <property type="component" value="Unassembled WGS sequence"/>
</dbReference>
<keyword evidence="2" id="KW-1133">Transmembrane helix</keyword>
<dbReference type="InterPro" id="IPR045122">
    <property type="entry name" value="Csc1-like"/>
</dbReference>
<feature type="transmembrane region" description="Helical" evidence="2">
    <location>
        <begin position="713"/>
        <end position="738"/>
    </location>
</feature>
<organism evidence="3 4">
    <name type="scientific">Paramecium primaurelia</name>
    <dbReference type="NCBI Taxonomy" id="5886"/>
    <lineage>
        <taxon>Eukaryota</taxon>
        <taxon>Sar</taxon>
        <taxon>Alveolata</taxon>
        <taxon>Ciliophora</taxon>
        <taxon>Intramacronucleata</taxon>
        <taxon>Oligohymenophorea</taxon>
        <taxon>Peniculida</taxon>
        <taxon>Parameciidae</taxon>
        <taxon>Paramecium</taxon>
    </lineage>
</organism>
<feature type="transmembrane region" description="Helical" evidence="2">
    <location>
        <begin position="104"/>
        <end position="123"/>
    </location>
</feature>
<gene>
    <name evidence="3" type="ORF">PPRIM_AZ9-3.1.T0940049</name>
</gene>
<evidence type="ECO:0000256" key="2">
    <source>
        <dbReference type="SAM" id="Phobius"/>
    </source>
</evidence>
<dbReference type="PANTHER" id="PTHR13018:SF135">
    <property type="entry name" value="CSC1_OSCA1-LIKE 7TM REGION DOMAIN-CONTAINING PROTEIN"/>
    <property type="match status" value="1"/>
</dbReference>
<evidence type="ECO:0000313" key="4">
    <source>
        <dbReference type="Proteomes" id="UP000688137"/>
    </source>
</evidence>
<name>A0A8S1NW83_PARPR</name>
<feature type="transmembrane region" description="Helical" evidence="2">
    <location>
        <begin position="278"/>
        <end position="300"/>
    </location>
</feature>
<dbReference type="EMBL" id="CAJJDM010000097">
    <property type="protein sequence ID" value="CAD8093773.1"/>
    <property type="molecule type" value="Genomic_DNA"/>
</dbReference>
<dbReference type="PANTHER" id="PTHR13018">
    <property type="entry name" value="PROBABLE MEMBRANE PROTEIN DUF221-RELATED"/>
    <property type="match status" value="1"/>
</dbReference>
<keyword evidence="4" id="KW-1185">Reference proteome</keyword>
<dbReference type="CDD" id="cd22823">
    <property type="entry name" value="Gal_Rha_Lectin"/>
    <property type="match status" value="1"/>
</dbReference>
<protein>
    <submittedName>
        <fullName evidence="3">Uncharacterized protein</fullName>
    </submittedName>
</protein>
<evidence type="ECO:0000313" key="3">
    <source>
        <dbReference type="EMBL" id="CAD8093773.1"/>
    </source>
</evidence>
<feature type="transmembrane region" description="Helical" evidence="2">
    <location>
        <begin position="802"/>
        <end position="822"/>
    </location>
</feature>
<feature type="transmembrane region" description="Helical" evidence="2">
    <location>
        <begin position="533"/>
        <end position="554"/>
    </location>
</feature>
<proteinExistence type="predicted"/>
<comment type="caution">
    <text evidence="3">The sequence shown here is derived from an EMBL/GenBank/DDBJ whole genome shotgun (WGS) entry which is preliminary data.</text>
</comment>